<keyword evidence="7" id="KW-1185">Reference proteome</keyword>
<dbReference type="EMBL" id="AWVH01000002">
    <property type="protein sequence ID" value="ERJ94574.1"/>
    <property type="molecule type" value="Genomic_DNA"/>
</dbReference>
<proteinExistence type="predicted"/>
<keyword evidence="4" id="KW-0472">Membrane</keyword>
<keyword evidence="3" id="KW-1133">Transmembrane helix</keyword>
<evidence type="ECO:0000256" key="3">
    <source>
        <dbReference type="ARBA" id="ARBA00022989"/>
    </source>
</evidence>
<name>A0ABN0P1Y6_TRELE</name>
<comment type="subcellular location">
    <subcellularLocation>
        <location evidence="1">Membrane</location>
        <topology evidence="1">Single-pass membrane protein</topology>
    </subcellularLocation>
</comment>
<gene>
    <name evidence="6" type="ORF">HMPREF9193_00113</name>
</gene>
<reference evidence="6 7" key="1">
    <citation type="submission" date="2013-08" db="EMBL/GenBank/DDBJ databases">
        <authorList>
            <person name="Weinstock G."/>
            <person name="Sodergren E."/>
            <person name="Wylie T."/>
            <person name="Fulton L."/>
            <person name="Fulton R."/>
            <person name="Fronick C."/>
            <person name="O'Laughlin M."/>
            <person name="Godfrey J."/>
            <person name="Miner T."/>
            <person name="Herter B."/>
            <person name="Appelbaum E."/>
            <person name="Cordes M."/>
            <person name="Lek S."/>
            <person name="Wollam A."/>
            <person name="Pepin K.H."/>
            <person name="Palsikar V.B."/>
            <person name="Mitreva M."/>
            <person name="Wilson R.K."/>
        </authorList>
    </citation>
    <scope>NUCLEOTIDE SEQUENCE [LARGE SCALE GENOMIC DNA]</scope>
    <source>
        <strain evidence="6 7">ATCC 700332</strain>
    </source>
</reference>
<evidence type="ECO:0000256" key="4">
    <source>
        <dbReference type="ARBA" id="ARBA00023136"/>
    </source>
</evidence>
<dbReference type="Pfam" id="PF04357">
    <property type="entry name" value="TamB"/>
    <property type="match status" value="1"/>
</dbReference>
<evidence type="ECO:0000313" key="7">
    <source>
        <dbReference type="Proteomes" id="UP000016649"/>
    </source>
</evidence>
<organism evidence="6 7">
    <name type="scientific">Treponema lecithinolyticum ATCC 700332</name>
    <dbReference type="NCBI Taxonomy" id="1321815"/>
    <lineage>
        <taxon>Bacteria</taxon>
        <taxon>Pseudomonadati</taxon>
        <taxon>Spirochaetota</taxon>
        <taxon>Spirochaetia</taxon>
        <taxon>Spirochaetales</taxon>
        <taxon>Treponemataceae</taxon>
        <taxon>Treponema</taxon>
    </lineage>
</organism>
<feature type="domain" description="Translocation and assembly module TamB C-terminal" evidence="5">
    <location>
        <begin position="962"/>
        <end position="1344"/>
    </location>
</feature>
<protein>
    <recommendedName>
        <fullName evidence="5">Translocation and assembly module TamB C-terminal domain-containing protein</fullName>
    </recommendedName>
</protein>
<evidence type="ECO:0000256" key="1">
    <source>
        <dbReference type="ARBA" id="ARBA00004167"/>
    </source>
</evidence>
<sequence length="1414" mass="154994">MADVRVSDIESGSPVLTVNSVKLRWNILKLLGKDPVQALGELVVSGIKADYNDLSQYALREKLQVLGKAVKNDTYKAEHRDSVQSFAAALYTTPIRVRVKNALFSYTDAFIKNELHISDARIQRSKQTNYFNWEISGKNSVRLLKNNSALSGNLAASFSVQASIAPSLQNSFAQIRFFALRESDYAVPAVNMYASYEGTSLHASIMQNKLPFSLNLNADTNTQNLTLEFKAENFDFLSAFKIKTASTPLNAFSSSSLSGTYTLSWDWAQKSASYSVDGSVKFASKTKENAEAFYRFSGTSEKVNFDSVQVRSSAVSADYSGSFDIRNLRPQGNAFIHSLKLPNGNELSAELYMESSGNESLFFIPQLYFGQNSLTALQLRVFGDGQSRDFSFEAYDYAKSDIAGAGAVRADGSITLGEQKYMQLQLSSENLFLDSAAGIISWCLPEAQRLALNGAVPALAPYIFSFDLFFSTDFKSITYNTPYAVIANTKKNGELLLFAVDGTESVFQLSRFDMLAGGQSVQMQANADIGAAGSEVFFGLSLFINSLPYSFSGVYIPGRYVNVSGDYGFNAAFYFDQAGGFTGSLSAQSVPLVLSKLHFSLSTSLQCVYSSPDNWNAQIERLDIGETSKTLAVLPQISLKGSADPLGVYFNYARYSDELSSLDGNLNLLWTWQKGIPEAFTLNAAFSDRFSSEKYDFIIQAHNPDRFAANDPDFLKNVYFSAEAEIEHMPSGRFVRLQKEKNVISGSLTALGTLADPSAQLNLREASFSSGHSEIKLSGSAAVEDKNLVFTDFDVNGTTFNLNSMSGSFSLAQMSGSLEGSLSGKVSDEIYFDKKTFSGPFTVTLTPLKDNAGIPVKQKEFKAELLIARLESSFFATMNDYRIQAVRTNGRFDITAGTHAELSGFVLDDGELSFHAAKGFPVLFDAYGIVDKGEITVVFENMYAEGKTFAGLLDLPVFSLYDGTATGQATLSGTLANPLIDAEFQGDGILVGVPDYIDEKMLCKDFRVKTVHSVFSAADSLFTGDKSGAKVNLTVDLTLEKLLFSSVVLKAKTLGSSRVKGKYVMPHGIFTGTAQADIFLQANRDTVEVSGDIAVQDLEAVVSLSPEFAEEVQMDTDAIVDLTVTTDTKSRLFIPKKDNPIVRGLVTQTNPLKIQMDTRYGTSSFTGSFAMKGGEILYLNRTFFIKEADAVLNENVDSFDPRLNARAEIRERDKDGNPVRIELSVADQPLSRLNPAFTSVPAKTQQEILTLLGQIFLADATNTNALSLLGSLADYGAQVTVFRHVENRLRDLFKFDIFSLRTMFLQNAFISALKSESGTSKMTAGNFLDNTTVYIGKYLGDTLYADAMLHLTYSENLAKKDTQTGGLVFQPEIGLELPSPFALIRWSIAPDLNSDWNNLLVPYTSISLSWKFNF</sequence>
<dbReference type="InterPro" id="IPR007452">
    <property type="entry name" value="TamB_C"/>
</dbReference>
<accession>A0ABN0P1Y6</accession>
<evidence type="ECO:0000259" key="5">
    <source>
        <dbReference type="Pfam" id="PF04357"/>
    </source>
</evidence>
<evidence type="ECO:0000313" key="6">
    <source>
        <dbReference type="EMBL" id="ERJ94574.1"/>
    </source>
</evidence>
<comment type="caution">
    <text evidence="6">The sequence shown here is derived from an EMBL/GenBank/DDBJ whole genome shotgun (WGS) entry which is preliminary data.</text>
</comment>
<keyword evidence="2" id="KW-0812">Transmembrane</keyword>
<dbReference type="Proteomes" id="UP000016649">
    <property type="component" value="Unassembled WGS sequence"/>
</dbReference>
<evidence type="ECO:0000256" key="2">
    <source>
        <dbReference type="ARBA" id="ARBA00022692"/>
    </source>
</evidence>